<proteinExistence type="predicted"/>
<accession>A0A7S2JZ40</accession>
<dbReference type="Gene3D" id="1.20.1050.10">
    <property type="match status" value="1"/>
</dbReference>
<dbReference type="PANTHER" id="PTHR11571:SF150">
    <property type="entry name" value="GLUTATHIONE S-TRANSFERASE"/>
    <property type="match status" value="1"/>
</dbReference>
<dbReference type="AlphaFoldDB" id="A0A7S2JZ40"/>
<dbReference type="Gene3D" id="3.40.30.10">
    <property type="entry name" value="Glutaredoxin"/>
    <property type="match status" value="1"/>
</dbReference>
<dbReference type="GO" id="GO:0004364">
    <property type="term" value="F:glutathione transferase activity"/>
    <property type="evidence" value="ECO:0007669"/>
    <property type="project" value="TreeGrafter"/>
</dbReference>
<feature type="domain" description="GST C-terminal" evidence="2">
    <location>
        <begin position="53"/>
        <end position="187"/>
    </location>
</feature>
<evidence type="ECO:0000259" key="1">
    <source>
        <dbReference type="PROSITE" id="PS50404"/>
    </source>
</evidence>
<dbReference type="PROSITE" id="PS50405">
    <property type="entry name" value="GST_CTER"/>
    <property type="match status" value="1"/>
</dbReference>
<sequence>MSAPEFKAAKESGELDANLGRAPLLLIDGNRPIGQSKAIERYLAKKCGLMGDSDLDAAQIDCIAEHCRDVKDAQMRKGFSAFNRDKSDEEKTEARKEWFETDMPVMLEKVEKAVKLTSGKDGYAFGEKNSYADVAIFSLLKDCTMDADKEDTLKAAENCALLVSIAERISNEPNVSKWVESRPKSMF</sequence>
<dbReference type="InterPro" id="IPR004045">
    <property type="entry name" value="Glutathione_S-Trfase_N"/>
</dbReference>
<dbReference type="InterPro" id="IPR004046">
    <property type="entry name" value="GST_C"/>
</dbReference>
<dbReference type="PANTHER" id="PTHR11571">
    <property type="entry name" value="GLUTATHIONE S-TRANSFERASE"/>
    <property type="match status" value="1"/>
</dbReference>
<dbReference type="PROSITE" id="PS50404">
    <property type="entry name" value="GST_NTER"/>
    <property type="match status" value="1"/>
</dbReference>
<evidence type="ECO:0000313" key="3">
    <source>
        <dbReference type="EMBL" id="CAD9560763.1"/>
    </source>
</evidence>
<dbReference type="SFLD" id="SFLDS00019">
    <property type="entry name" value="Glutathione_Transferase_(cytos"/>
    <property type="match status" value="1"/>
</dbReference>
<evidence type="ECO:0008006" key="4">
    <source>
        <dbReference type="Google" id="ProtNLM"/>
    </source>
</evidence>
<reference evidence="3" key="1">
    <citation type="submission" date="2021-01" db="EMBL/GenBank/DDBJ databases">
        <authorList>
            <person name="Corre E."/>
            <person name="Pelletier E."/>
            <person name="Niang G."/>
            <person name="Scheremetjew M."/>
            <person name="Finn R."/>
            <person name="Kale V."/>
            <person name="Holt S."/>
            <person name="Cochrane G."/>
            <person name="Meng A."/>
            <person name="Brown T."/>
            <person name="Cohen L."/>
        </authorList>
    </citation>
    <scope>NUCLEOTIDE SEQUENCE</scope>
    <source>
        <strain evidence="3">B650</strain>
    </source>
</reference>
<dbReference type="GO" id="GO:0006749">
    <property type="term" value="P:glutathione metabolic process"/>
    <property type="evidence" value="ECO:0007669"/>
    <property type="project" value="TreeGrafter"/>
</dbReference>
<dbReference type="SUPFAM" id="SSF47616">
    <property type="entry name" value="GST C-terminal domain-like"/>
    <property type="match status" value="1"/>
</dbReference>
<protein>
    <recommendedName>
        <fullName evidence="4">Glutathione transferase</fullName>
    </recommendedName>
</protein>
<dbReference type="InterPro" id="IPR010987">
    <property type="entry name" value="Glutathione-S-Trfase_C-like"/>
</dbReference>
<gene>
    <name evidence="3" type="ORF">LDAN0321_LOCUS2703</name>
</gene>
<dbReference type="InterPro" id="IPR040079">
    <property type="entry name" value="Glutathione_S-Trfase"/>
</dbReference>
<name>A0A7S2JZ40_9STRA</name>
<dbReference type="InterPro" id="IPR036282">
    <property type="entry name" value="Glutathione-S-Trfase_C_sf"/>
</dbReference>
<dbReference type="Pfam" id="PF14497">
    <property type="entry name" value="GST_C_3"/>
    <property type="match status" value="1"/>
</dbReference>
<dbReference type="EMBL" id="HBGY01004527">
    <property type="protein sequence ID" value="CAD9560763.1"/>
    <property type="molecule type" value="Transcribed_RNA"/>
</dbReference>
<evidence type="ECO:0000259" key="2">
    <source>
        <dbReference type="PROSITE" id="PS50405"/>
    </source>
</evidence>
<organism evidence="3">
    <name type="scientific">Leptocylindrus danicus</name>
    <dbReference type="NCBI Taxonomy" id="163516"/>
    <lineage>
        <taxon>Eukaryota</taxon>
        <taxon>Sar</taxon>
        <taxon>Stramenopiles</taxon>
        <taxon>Ochrophyta</taxon>
        <taxon>Bacillariophyta</taxon>
        <taxon>Coscinodiscophyceae</taxon>
        <taxon>Chaetocerotophycidae</taxon>
        <taxon>Leptocylindrales</taxon>
        <taxon>Leptocylindraceae</taxon>
        <taxon>Leptocylindrus</taxon>
    </lineage>
</organism>
<feature type="domain" description="GST N-terminal" evidence="1">
    <location>
        <begin position="1"/>
        <end position="51"/>
    </location>
</feature>
<dbReference type="InterPro" id="IPR050213">
    <property type="entry name" value="GST_superfamily"/>
</dbReference>